<sequence length="417" mass="45196">MLQQNINLASAAPAADDMADALIDQALAAVRDHMGMPIAYLSEFVGDTTVFRHVNAPGLEGLIKPGDTRSLDEVYCKHILSGDLPELIQDTSALPLARSLPITQAAPIGSHASLPVRRADGSVYGMFCCLSPDPNPDLTHRDLKVMGMFAELAAEQIRMRLARQTKEKAASARIAAVIQARDFDVVYQPLYRLSDGGLASFEALCRFRPAPYRSPDKWFNEAAGIGLQRELELAVIEMALTGLDALPYGTRLAVNISPKTVAEGGLLPLLRQCDARRVTVEITEHEDPGDIEKLVMGLQGIRGTGAAIAVDDVGAGYSGLQQILRIQPDVLKLDMSLVRDIDRDPARRSLATALLHFAQETKAAVVAEGIERPEEWHLLAQLGVTYGQGWLMAKPGRIADAPLRVDPHPLVVSDPSR</sequence>
<dbReference type="InterPro" id="IPR003018">
    <property type="entry name" value="GAF"/>
</dbReference>
<evidence type="ECO:0000313" key="2">
    <source>
        <dbReference type="EMBL" id="GIT95959.1"/>
    </source>
</evidence>
<dbReference type="SUPFAM" id="SSF55781">
    <property type="entry name" value="GAF domain-like"/>
    <property type="match status" value="1"/>
</dbReference>
<dbReference type="Proteomes" id="UP000786693">
    <property type="component" value="Unassembled WGS sequence"/>
</dbReference>
<dbReference type="InterPro" id="IPR035919">
    <property type="entry name" value="EAL_sf"/>
</dbReference>
<dbReference type="PANTHER" id="PTHR33121:SF70">
    <property type="entry name" value="SIGNALING PROTEIN YKOW"/>
    <property type="match status" value="1"/>
</dbReference>
<name>A0ABQ4NNK2_9RHOB</name>
<dbReference type="CDD" id="cd01948">
    <property type="entry name" value="EAL"/>
    <property type="match status" value="1"/>
</dbReference>
<dbReference type="Pfam" id="PF01590">
    <property type="entry name" value="GAF"/>
    <property type="match status" value="1"/>
</dbReference>
<dbReference type="InterPro" id="IPR050706">
    <property type="entry name" value="Cyclic-di-GMP_PDE-like"/>
</dbReference>
<evidence type="ECO:0000259" key="1">
    <source>
        <dbReference type="PROSITE" id="PS50883"/>
    </source>
</evidence>
<accession>A0ABQ4NNK2</accession>
<dbReference type="PROSITE" id="PS50883">
    <property type="entry name" value="EAL"/>
    <property type="match status" value="1"/>
</dbReference>
<feature type="domain" description="EAL" evidence="1">
    <location>
        <begin position="167"/>
        <end position="409"/>
    </location>
</feature>
<comment type="caution">
    <text evidence="2">The sequence shown here is derived from an EMBL/GenBank/DDBJ whole genome shotgun (WGS) entry which is preliminary data.</text>
</comment>
<keyword evidence="3" id="KW-1185">Reference proteome</keyword>
<reference evidence="2 3" key="1">
    <citation type="submission" date="2021-05" db="EMBL/GenBank/DDBJ databases">
        <title>Bacteria Genome sequencing.</title>
        <authorList>
            <person name="Takabe Y."/>
            <person name="Nakajima Y."/>
            <person name="Suzuki S."/>
            <person name="Shiozaki T."/>
        </authorList>
    </citation>
    <scope>NUCLEOTIDE SEQUENCE [LARGE SCALE GENOMIC DNA]</scope>
    <source>
        <strain evidence="2 3">AI_62</strain>
    </source>
</reference>
<protein>
    <recommendedName>
        <fullName evidence="1">EAL domain-containing protein</fullName>
    </recommendedName>
</protein>
<dbReference type="InterPro" id="IPR029016">
    <property type="entry name" value="GAF-like_dom_sf"/>
</dbReference>
<dbReference type="Gene3D" id="3.20.20.450">
    <property type="entry name" value="EAL domain"/>
    <property type="match status" value="1"/>
</dbReference>
<gene>
    <name evidence="2" type="ORF">JANAI62_25820</name>
</gene>
<evidence type="ECO:0000313" key="3">
    <source>
        <dbReference type="Proteomes" id="UP000786693"/>
    </source>
</evidence>
<dbReference type="InterPro" id="IPR001633">
    <property type="entry name" value="EAL_dom"/>
</dbReference>
<dbReference type="Gene3D" id="3.30.450.40">
    <property type="match status" value="1"/>
</dbReference>
<dbReference type="SMART" id="SM00065">
    <property type="entry name" value="GAF"/>
    <property type="match status" value="1"/>
</dbReference>
<dbReference type="EMBL" id="BPFH01000004">
    <property type="protein sequence ID" value="GIT95959.1"/>
    <property type="molecule type" value="Genomic_DNA"/>
</dbReference>
<organism evidence="2 3">
    <name type="scientific">Jannaschia pagri</name>
    <dbReference type="NCBI Taxonomy" id="2829797"/>
    <lineage>
        <taxon>Bacteria</taxon>
        <taxon>Pseudomonadati</taxon>
        <taxon>Pseudomonadota</taxon>
        <taxon>Alphaproteobacteria</taxon>
        <taxon>Rhodobacterales</taxon>
        <taxon>Roseobacteraceae</taxon>
        <taxon>Jannaschia</taxon>
    </lineage>
</organism>
<dbReference type="PANTHER" id="PTHR33121">
    <property type="entry name" value="CYCLIC DI-GMP PHOSPHODIESTERASE PDEF"/>
    <property type="match status" value="1"/>
</dbReference>
<dbReference type="SMART" id="SM00052">
    <property type="entry name" value="EAL"/>
    <property type="match status" value="1"/>
</dbReference>
<proteinExistence type="predicted"/>
<dbReference type="RefSeq" id="WP_220749439.1">
    <property type="nucleotide sequence ID" value="NZ_BPFH01000004.1"/>
</dbReference>
<dbReference type="Pfam" id="PF00563">
    <property type="entry name" value="EAL"/>
    <property type="match status" value="1"/>
</dbReference>
<dbReference type="SUPFAM" id="SSF141868">
    <property type="entry name" value="EAL domain-like"/>
    <property type="match status" value="1"/>
</dbReference>